<proteinExistence type="predicted"/>
<accession>A0A3P6U2C0</accession>
<sequence>MLLDRNSIRIKWKRTPKRMNTQILFTVASTKKVYERESD</sequence>
<evidence type="ECO:0000313" key="2">
    <source>
        <dbReference type="Proteomes" id="UP000277928"/>
    </source>
</evidence>
<keyword evidence="2" id="KW-1185">Reference proteome</keyword>
<protein>
    <submittedName>
        <fullName evidence="1">Uncharacterized protein</fullName>
    </submittedName>
</protein>
<organism evidence="1 2">
    <name type="scientific">Litomosoides sigmodontis</name>
    <name type="common">Filarial nematode worm</name>
    <dbReference type="NCBI Taxonomy" id="42156"/>
    <lineage>
        <taxon>Eukaryota</taxon>
        <taxon>Metazoa</taxon>
        <taxon>Ecdysozoa</taxon>
        <taxon>Nematoda</taxon>
        <taxon>Chromadorea</taxon>
        <taxon>Rhabditida</taxon>
        <taxon>Spirurina</taxon>
        <taxon>Spiruromorpha</taxon>
        <taxon>Filarioidea</taxon>
        <taxon>Onchocercidae</taxon>
        <taxon>Litomosoides</taxon>
    </lineage>
</organism>
<dbReference type="EMBL" id="UYRX01001284">
    <property type="protein sequence ID" value="VDK89053.1"/>
    <property type="molecule type" value="Genomic_DNA"/>
</dbReference>
<feature type="non-terminal residue" evidence="1">
    <location>
        <position position="39"/>
    </location>
</feature>
<evidence type="ECO:0000313" key="1">
    <source>
        <dbReference type="EMBL" id="VDK89053.1"/>
    </source>
</evidence>
<gene>
    <name evidence="1" type="ORF">NLS_LOCUS8958</name>
</gene>
<dbReference type="Proteomes" id="UP000277928">
    <property type="component" value="Unassembled WGS sequence"/>
</dbReference>
<dbReference type="AlphaFoldDB" id="A0A3P6U2C0"/>
<name>A0A3P6U2C0_LITSI</name>
<reference evidence="1 2" key="1">
    <citation type="submission" date="2018-08" db="EMBL/GenBank/DDBJ databases">
        <authorList>
            <person name="Laetsch R D."/>
            <person name="Stevens L."/>
            <person name="Kumar S."/>
            <person name="Blaxter L. M."/>
        </authorList>
    </citation>
    <scope>NUCLEOTIDE SEQUENCE [LARGE SCALE GENOMIC DNA]</scope>
</reference>